<protein>
    <submittedName>
        <fullName evidence="3">TATA box-binding protein-associated factor, RNA polymerase I, subunit C-like</fullName>
    </submittedName>
</protein>
<dbReference type="Proteomes" id="UP000694941">
    <property type="component" value="Unplaced"/>
</dbReference>
<accession>A0ABM1BUR7</accession>
<dbReference type="RefSeq" id="XP_013789066.1">
    <property type="nucleotide sequence ID" value="XM_013933612.1"/>
</dbReference>
<evidence type="ECO:0000313" key="3">
    <source>
        <dbReference type="RefSeq" id="XP_013789066.1"/>
    </source>
</evidence>
<keyword evidence="2" id="KW-1185">Reference proteome</keyword>
<dbReference type="Pfam" id="PF20641">
    <property type="entry name" value="TAF1C_beta-prop"/>
    <property type="match status" value="1"/>
</dbReference>
<feature type="domain" description="TAF1C beta-propeller" evidence="1">
    <location>
        <begin position="266"/>
        <end position="387"/>
    </location>
</feature>
<dbReference type="GeneID" id="106472942"/>
<reference evidence="3" key="1">
    <citation type="submission" date="2025-08" db="UniProtKB">
        <authorList>
            <consortium name="RefSeq"/>
        </authorList>
    </citation>
    <scope>IDENTIFICATION</scope>
    <source>
        <tissue evidence="3">Muscle</tissue>
    </source>
</reference>
<gene>
    <name evidence="3" type="primary">LOC106472942</name>
</gene>
<dbReference type="InterPro" id="IPR049087">
    <property type="entry name" value="TAF1C_beta-prop"/>
</dbReference>
<dbReference type="InterPro" id="IPR038801">
    <property type="entry name" value="TAF1C"/>
</dbReference>
<name>A0ABM1BUR7_LIMPO</name>
<dbReference type="PANTHER" id="PTHR15319:SF1">
    <property type="entry name" value="TATA BOX-BINDING PROTEIN-ASSOCIATED FACTOR RNA POLYMERASE I SUBUNIT C"/>
    <property type="match status" value="1"/>
</dbReference>
<dbReference type="PANTHER" id="PTHR15319">
    <property type="entry name" value="TATA BOX-BINDING PROTEIN ASSOCIATED FACTOR RNA POLYMERASE I SUBUNIT C"/>
    <property type="match status" value="1"/>
</dbReference>
<proteinExistence type="predicted"/>
<sequence>MESEHTSYKQQQNTRLPEVFPSWYSTTVRELLKTSATYNVDLRMLPDYGGAGINLKTTEDPEYSQCKDGLHVASAKSEKCRSKLSASCCALPFLPPNKIRSLHEPCLKKLKVEQNRQSSFVNKMFHLQKKMKSKQNVKLKNSVLDLYKKVEENDQELKISYKFPPCILEAVNLMPTSYVNHDRVSDGSWLYTGGNLSYLPTERGPVLLHAGGKRFNSLVITPVRSSENARHVFSAVLEDQQTLKLNGKSIYQVSGRSIENEGFCCVRQHKRCEVLSIKNFSETLNATVLDVFNSEEPLCCAQLSPYIPGEYAVITSSGCLILKHPDHKQPLWMNSELSKQKSHDGESWWWCDFGVQPRSLVVADRKVIRLFDARTMNSTPLTIFNAVDNRSLLFDEDVMIMQQHPREVHQHFVATSLHFFIIDKRVPSVPVLLWKHCLNTKPCYCSVESQVFHQSTDELIALLGSQEGAQTSVFHMKDSRVNTVQPQSLSPPWYLSQPEDMVKLLKVQGLCLNHTVQERLQAPLTGVCSIPHPDSSGFTAFQMTSFCDLFFQDFYADKPSEDKTFNVSAGCPLIPPSLVTDEYNWWLEAARVKSNGDIKKAKFLKRVDCTEEFMGKNLVHLYEA</sequence>
<organism evidence="2 3">
    <name type="scientific">Limulus polyphemus</name>
    <name type="common">Atlantic horseshoe crab</name>
    <dbReference type="NCBI Taxonomy" id="6850"/>
    <lineage>
        <taxon>Eukaryota</taxon>
        <taxon>Metazoa</taxon>
        <taxon>Ecdysozoa</taxon>
        <taxon>Arthropoda</taxon>
        <taxon>Chelicerata</taxon>
        <taxon>Merostomata</taxon>
        <taxon>Xiphosura</taxon>
        <taxon>Limulidae</taxon>
        <taxon>Limulus</taxon>
    </lineage>
</organism>
<evidence type="ECO:0000313" key="2">
    <source>
        <dbReference type="Proteomes" id="UP000694941"/>
    </source>
</evidence>
<feature type="non-terminal residue" evidence="3">
    <location>
        <position position="624"/>
    </location>
</feature>
<evidence type="ECO:0000259" key="1">
    <source>
        <dbReference type="Pfam" id="PF20641"/>
    </source>
</evidence>